<feature type="signal peptide" evidence="1">
    <location>
        <begin position="1"/>
        <end position="22"/>
    </location>
</feature>
<evidence type="ECO:0000313" key="3">
    <source>
        <dbReference type="EMBL" id="CAE2267530.1"/>
    </source>
</evidence>
<feature type="chain" id="PRO_5031345203" description="LTD domain-containing protein" evidence="1">
    <location>
        <begin position="23"/>
        <end position="255"/>
    </location>
</feature>
<dbReference type="InterPro" id="IPR001322">
    <property type="entry name" value="Lamin_tail_dom"/>
</dbReference>
<sequence>MHCVIAGAAMALLLLAFTGVDGFVVAPRHGGSSTLTMQAHSSGDGGVQAMALAGAASAFVALGTTDAAVASIAASPDAPAVERGVFSASAPQQPPLSNFGVPQSVLADRAASALSTSSSALAAATATAPAPASTNVAVGAGVTIADIQFDGKVPKTEADEYVVITNQSKAPVDISKYYIYVATTGTQGPTFYFPKGAAPLKPGASVRVYTNEIHKETGGYSFESGKALWNNNGGVAVFKDANGKKITEFKYKPAK</sequence>
<name>A0A7S4JLK4_9STRA</name>
<dbReference type="Gene3D" id="2.60.40.1260">
    <property type="entry name" value="Lamin Tail domain"/>
    <property type="match status" value="1"/>
</dbReference>
<feature type="domain" description="LTD" evidence="2">
    <location>
        <begin position="124"/>
        <end position="253"/>
    </location>
</feature>
<dbReference type="AlphaFoldDB" id="A0A7S4JLK4"/>
<evidence type="ECO:0000259" key="2">
    <source>
        <dbReference type="PROSITE" id="PS51841"/>
    </source>
</evidence>
<keyword evidence="1" id="KW-0732">Signal</keyword>
<reference evidence="3" key="1">
    <citation type="submission" date="2021-01" db="EMBL/GenBank/DDBJ databases">
        <authorList>
            <person name="Corre E."/>
            <person name="Pelletier E."/>
            <person name="Niang G."/>
            <person name="Scheremetjew M."/>
            <person name="Finn R."/>
            <person name="Kale V."/>
            <person name="Holt S."/>
            <person name="Cochrane G."/>
            <person name="Meng A."/>
            <person name="Brown T."/>
            <person name="Cohen L."/>
        </authorList>
    </citation>
    <scope>NUCLEOTIDE SEQUENCE</scope>
    <source>
        <strain evidence="3">Isolate 1302-5</strain>
    </source>
</reference>
<proteinExistence type="predicted"/>
<evidence type="ECO:0000256" key="1">
    <source>
        <dbReference type="SAM" id="SignalP"/>
    </source>
</evidence>
<protein>
    <recommendedName>
        <fullName evidence="2">LTD domain-containing protein</fullName>
    </recommendedName>
</protein>
<dbReference type="Pfam" id="PF00932">
    <property type="entry name" value="LTD"/>
    <property type="match status" value="1"/>
</dbReference>
<dbReference type="PROSITE" id="PS51841">
    <property type="entry name" value="LTD"/>
    <property type="match status" value="1"/>
</dbReference>
<dbReference type="SUPFAM" id="SSF74853">
    <property type="entry name" value="Lamin A/C globular tail domain"/>
    <property type="match status" value="1"/>
</dbReference>
<organism evidence="3">
    <name type="scientific">Odontella aurita</name>
    <dbReference type="NCBI Taxonomy" id="265563"/>
    <lineage>
        <taxon>Eukaryota</taxon>
        <taxon>Sar</taxon>
        <taxon>Stramenopiles</taxon>
        <taxon>Ochrophyta</taxon>
        <taxon>Bacillariophyta</taxon>
        <taxon>Mediophyceae</taxon>
        <taxon>Biddulphiophycidae</taxon>
        <taxon>Eupodiscales</taxon>
        <taxon>Odontellaceae</taxon>
        <taxon>Odontella</taxon>
    </lineage>
</organism>
<dbReference type="EMBL" id="HBKQ01043297">
    <property type="protein sequence ID" value="CAE2267530.1"/>
    <property type="molecule type" value="Transcribed_RNA"/>
</dbReference>
<gene>
    <name evidence="3" type="ORF">OAUR00152_LOCUS29837</name>
</gene>
<dbReference type="InterPro" id="IPR036415">
    <property type="entry name" value="Lamin_tail_dom_sf"/>
</dbReference>
<accession>A0A7S4JLK4</accession>